<proteinExistence type="predicted"/>
<reference evidence="3" key="1">
    <citation type="submission" date="2023-10" db="EMBL/GenBank/DDBJ databases">
        <title>Genome assembly of Pristionchus species.</title>
        <authorList>
            <person name="Yoshida K."/>
            <person name="Sommer R.J."/>
        </authorList>
    </citation>
    <scope>NUCLEOTIDE SEQUENCE</scope>
    <source>
        <strain evidence="3">RS0144</strain>
    </source>
</reference>
<keyword evidence="4" id="KW-1185">Reference proteome</keyword>
<evidence type="ECO:0000256" key="1">
    <source>
        <dbReference type="SAM" id="Coils"/>
    </source>
</evidence>
<dbReference type="AlphaFoldDB" id="A0AAV5TBA8"/>
<evidence type="ECO:0000313" key="4">
    <source>
        <dbReference type="Proteomes" id="UP001432027"/>
    </source>
</evidence>
<protein>
    <submittedName>
        <fullName evidence="3">Uncharacterized protein</fullName>
    </submittedName>
</protein>
<evidence type="ECO:0000256" key="2">
    <source>
        <dbReference type="SAM" id="MobiDB-lite"/>
    </source>
</evidence>
<feature type="region of interest" description="Disordered" evidence="2">
    <location>
        <begin position="1"/>
        <end position="24"/>
    </location>
</feature>
<organism evidence="3 4">
    <name type="scientific">Pristionchus entomophagus</name>
    <dbReference type="NCBI Taxonomy" id="358040"/>
    <lineage>
        <taxon>Eukaryota</taxon>
        <taxon>Metazoa</taxon>
        <taxon>Ecdysozoa</taxon>
        <taxon>Nematoda</taxon>
        <taxon>Chromadorea</taxon>
        <taxon>Rhabditida</taxon>
        <taxon>Rhabditina</taxon>
        <taxon>Diplogasteromorpha</taxon>
        <taxon>Diplogasteroidea</taxon>
        <taxon>Neodiplogasteridae</taxon>
        <taxon>Pristionchus</taxon>
    </lineage>
</organism>
<evidence type="ECO:0000313" key="3">
    <source>
        <dbReference type="EMBL" id="GMS89964.1"/>
    </source>
</evidence>
<dbReference type="Gene3D" id="6.10.160.20">
    <property type="match status" value="1"/>
</dbReference>
<feature type="coiled-coil region" evidence="1">
    <location>
        <begin position="48"/>
        <end position="75"/>
    </location>
</feature>
<feature type="compositionally biased region" description="Basic and acidic residues" evidence="2">
    <location>
        <begin position="258"/>
        <end position="282"/>
    </location>
</feature>
<feature type="non-terminal residue" evidence="3">
    <location>
        <position position="1"/>
    </location>
</feature>
<feature type="compositionally biased region" description="Basic and acidic residues" evidence="2">
    <location>
        <begin position="197"/>
        <end position="210"/>
    </location>
</feature>
<feature type="region of interest" description="Disordered" evidence="2">
    <location>
        <begin position="411"/>
        <end position="456"/>
    </location>
</feature>
<sequence>KLAKVPRGSAVMETSSTKEEGEALTGKKISLKRALSNVDTSLMTLPQMKTMIEALKQLKAERDQTRGRKTTLRRLKKDPVIPIPSTSTQSEPLLPAQSISLLEWSMAQPSVEEIEKELRENGLDLRSASKEHIRRSLIRLRQLKKSVYEQLRPAGDRKKMPQTTAKIGQETEFDASAPHSRKKITTKGESEENESMTDIKERSASAEKTESTSSDDVGEKLYVVKLLKKASTSGKEATKSVKRARSGYESDQSEGSIEDERRYREQKRAAREGRKEMKKNEDEEREEPNDDRYERPRSAKRRRDEEEETVTMDGKVLLKKRKKQVDPTGFSLLPTRSIYRYRDRFGLDKEEGDSRAALVFGAQMHFNKLEGSASAIPYFVHAVKAGGNYLDERDARQLRLSLERQRAQADQLAAAGLQPPPAPARGTRYRVAANQQKQMMIEAENQPVGDNDDDDS</sequence>
<keyword evidence="1" id="KW-0175">Coiled coil</keyword>
<dbReference type="EMBL" id="BTSX01000003">
    <property type="protein sequence ID" value="GMS89964.1"/>
    <property type="molecule type" value="Genomic_DNA"/>
</dbReference>
<accession>A0AAV5TBA8</accession>
<dbReference type="InterPro" id="IPR038291">
    <property type="entry name" value="SAP30_C_sf"/>
</dbReference>
<name>A0AAV5TBA8_9BILA</name>
<feature type="region of interest" description="Disordered" evidence="2">
    <location>
        <begin position="168"/>
        <end position="314"/>
    </location>
</feature>
<comment type="caution">
    <text evidence="3">The sequence shown here is derived from an EMBL/GenBank/DDBJ whole genome shotgun (WGS) entry which is preliminary data.</text>
</comment>
<gene>
    <name evidence="3" type="ORF">PENTCL1PPCAC_12139</name>
</gene>
<dbReference type="Proteomes" id="UP001432027">
    <property type="component" value="Unassembled WGS sequence"/>
</dbReference>